<sequence length="84" mass="9584">MNAKSKLIIAEKDELLPELLNLMSPEKDPNLIEARLSYLIAKPKSWRVKLIAIGAESWRFNYRKCAEAARNGDVGEGRVVGDWW</sequence>
<keyword evidence="2" id="KW-1185">Reference proteome</keyword>
<organism evidence="1 2">
    <name type="scientific">Trema orientale</name>
    <name type="common">Charcoal tree</name>
    <name type="synonym">Celtis orientalis</name>
    <dbReference type="NCBI Taxonomy" id="63057"/>
    <lineage>
        <taxon>Eukaryota</taxon>
        <taxon>Viridiplantae</taxon>
        <taxon>Streptophyta</taxon>
        <taxon>Embryophyta</taxon>
        <taxon>Tracheophyta</taxon>
        <taxon>Spermatophyta</taxon>
        <taxon>Magnoliopsida</taxon>
        <taxon>eudicotyledons</taxon>
        <taxon>Gunneridae</taxon>
        <taxon>Pentapetalae</taxon>
        <taxon>rosids</taxon>
        <taxon>fabids</taxon>
        <taxon>Rosales</taxon>
        <taxon>Cannabaceae</taxon>
        <taxon>Trema</taxon>
    </lineage>
</organism>
<dbReference type="InParanoid" id="A0A2P5EPG3"/>
<protein>
    <submittedName>
        <fullName evidence="1">Uncharacterized protein</fullName>
    </submittedName>
</protein>
<dbReference type="AlphaFoldDB" id="A0A2P5EPG3"/>
<gene>
    <name evidence="1" type="ORF">TorRG33x02_167770</name>
</gene>
<comment type="caution">
    <text evidence="1">The sequence shown here is derived from an EMBL/GenBank/DDBJ whole genome shotgun (WGS) entry which is preliminary data.</text>
</comment>
<name>A0A2P5EPG3_TREOI</name>
<dbReference type="EMBL" id="JXTC01000117">
    <property type="protein sequence ID" value="PON87424.1"/>
    <property type="molecule type" value="Genomic_DNA"/>
</dbReference>
<evidence type="ECO:0000313" key="1">
    <source>
        <dbReference type="EMBL" id="PON87424.1"/>
    </source>
</evidence>
<proteinExistence type="predicted"/>
<reference evidence="2" key="1">
    <citation type="submission" date="2016-06" db="EMBL/GenBank/DDBJ databases">
        <title>Parallel loss of symbiosis genes in relatives of nitrogen-fixing non-legume Parasponia.</title>
        <authorList>
            <person name="Van Velzen R."/>
            <person name="Holmer R."/>
            <person name="Bu F."/>
            <person name="Rutten L."/>
            <person name="Van Zeijl A."/>
            <person name="Liu W."/>
            <person name="Santuari L."/>
            <person name="Cao Q."/>
            <person name="Sharma T."/>
            <person name="Shen D."/>
            <person name="Roswanjaya Y."/>
            <person name="Wardhani T."/>
            <person name="Kalhor M.S."/>
            <person name="Jansen J."/>
            <person name="Van den Hoogen J."/>
            <person name="Gungor B."/>
            <person name="Hartog M."/>
            <person name="Hontelez J."/>
            <person name="Verver J."/>
            <person name="Yang W.-C."/>
            <person name="Schijlen E."/>
            <person name="Repin R."/>
            <person name="Schilthuizen M."/>
            <person name="Schranz E."/>
            <person name="Heidstra R."/>
            <person name="Miyata K."/>
            <person name="Fedorova E."/>
            <person name="Kohlen W."/>
            <person name="Bisseling T."/>
            <person name="Smit S."/>
            <person name="Geurts R."/>
        </authorList>
    </citation>
    <scope>NUCLEOTIDE SEQUENCE [LARGE SCALE GENOMIC DNA]</scope>
    <source>
        <strain evidence="2">cv. RG33-2</strain>
    </source>
</reference>
<evidence type="ECO:0000313" key="2">
    <source>
        <dbReference type="Proteomes" id="UP000237000"/>
    </source>
</evidence>
<accession>A0A2P5EPG3</accession>
<dbReference type="Proteomes" id="UP000237000">
    <property type="component" value="Unassembled WGS sequence"/>
</dbReference>